<reference evidence="1 2" key="1">
    <citation type="submission" date="2024-10" db="EMBL/GenBank/DDBJ databases">
        <title>The Natural Products Discovery Center: Release of the First 8490 Sequenced Strains for Exploring Actinobacteria Biosynthetic Diversity.</title>
        <authorList>
            <person name="Kalkreuter E."/>
            <person name="Kautsar S.A."/>
            <person name="Yang D."/>
            <person name="Bader C.D."/>
            <person name="Teijaro C.N."/>
            <person name="Fluegel L."/>
            <person name="Davis C.M."/>
            <person name="Simpson J.R."/>
            <person name="Lauterbach L."/>
            <person name="Steele A.D."/>
            <person name="Gui C."/>
            <person name="Meng S."/>
            <person name="Li G."/>
            <person name="Viehrig K."/>
            <person name="Ye F."/>
            <person name="Su P."/>
            <person name="Kiefer A.F."/>
            <person name="Nichols A."/>
            <person name="Cepeda A.J."/>
            <person name="Yan W."/>
            <person name="Fan B."/>
            <person name="Jiang Y."/>
            <person name="Adhikari A."/>
            <person name="Zheng C.-J."/>
            <person name="Schuster L."/>
            <person name="Cowan T.M."/>
            <person name="Smanski M.J."/>
            <person name="Chevrette M.G."/>
            <person name="De Carvalho L.P.S."/>
            <person name="Shen B."/>
        </authorList>
    </citation>
    <scope>NUCLEOTIDE SEQUENCE [LARGE SCALE GENOMIC DNA]</scope>
    <source>
        <strain evidence="1 2">NPDC019626</strain>
    </source>
</reference>
<keyword evidence="2" id="KW-1185">Reference proteome</keyword>
<accession>A0ABW7WPS2</accession>
<sequence length="167" mass="19025">MDDEQLGFDIEFDDRTQAFLDWVAPERMESGVRAFLAVTVPDMADEAQWWQPPLSRQVMEAAKDLFGDWAGFVAPENRELADGFIRFLGECYVRGAEIITWTNRPGERKSAQLYADIAPTVRVIGDDIRVIPLMAEGLFRNDDGAEMLEYEISRTVRAARRGRSYTV</sequence>
<organism evidence="1 2">
    <name type="scientific">Nocardia beijingensis</name>
    <dbReference type="NCBI Taxonomy" id="95162"/>
    <lineage>
        <taxon>Bacteria</taxon>
        <taxon>Bacillati</taxon>
        <taxon>Actinomycetota</taxon>
        <taxon>Actinomycetes</taxon>
        <taxon>Mycobacteriales</taxon>
        <taxon>Nocardiaceae</taxon>
        <taxon>Nocardia</taxon>
    </lineage>
</organism>
<evidence type="ECO:0000313" key="1">
    <source>
        <dbReference type="EMBL" id="MFI2324895.1"/>
    </source>
</evidence>
<dbReference type="RefSeq" id="WP_396948486.1">
    <property type="nucleotide sequence ID" value="NZ_JBIRXV010000009.1"/>
</dbReference>
<proteinExistence type="predicted"/>
<dbReference type="Proteomes" id="UP001611450">
    <property type="component" value="Unassembled WGS sequence"/>
</dbReference>
<evidence type="ECO:0000313" key="2">
    <source>
        <dbReference type="Proteomes" id="UP001611450"/>
    </source>
</evidence>
<name>A0ABW7WPS2_9NOCA</name>
<comment type="caution">
    <text evidence="1">The sequence shown here is derived from an EMBL/GenBank/DDBJ whole genome shotgun (WGS) entry which is preliminary data.</text>
</comment>
<gene>
    <name evidence="1" type="ORF">ACH47G_30780</name>
</gene>
<dbReference type="EMBL" id="JBIRXV010000009">
    <property type="protein sequence ID" value="MFI2324895.1"/>
    <property type="molecule type" value="Genomic_DNA"/>
</dbReference>
<protein>
    <submittedName>
        <fullName evidence="1">Uncharacterized protein</fullName>
    </submittedName>
</protein>